<dbReference type="Proteomes" id="UP000552883">
    <property type="component" value="Unassembled WGS sequence"/>
</dbReference>
<keyword evidence="3" id="KW-1185">Reference proteome</keyword>
<keyword evidence="1" id="KW-1133">Transmembrane helix</keyword>
<accession>A0A840X7G9</accession>
<organism evidence="2 3">
    <name type="scientific">Microcella frigidaquae</name>
    <dbReference type="NCBI Taxonomy" id="424758"/>
    <lineage>
        <taxon>Bacteria</taxon>
        <taxon>Bacillati</taxon>
        <taxon>Actinomycetota</taxon>
        <taxon>Actinomycetes</taxon>
        <taxon>Micrococcales</taxon>
        <taxon>Microbacteriaceae</taxon>
        <taxon>Microcella</taxon>
    </lineage>
</organism>
<reference evidence="2 3" key="1">
    <citation type="submission" date="2020-08" db="EMBL/GenBank/DDBJ databases">
        <title>Sequencing the genomes of 1000 actinobacteria strains.</title>
        <authorList>
            <person name="Klenk H.-P."/>
        </authorList>
    </citation>
    <scope>NUCLEOTIDE SEQUENCE [LARGE SCALE GENOMIC DNA]</scope>
    <source>
        <strain evidence="2 3">DSM 23889</strain>
    </source>
</reference>
<keyword evidence="1" id="KW-0472">Membrane</keyword>
<keyword evidence="1" id="KW-0812">Transmembrane</keyword>
<evidence type="ECO:0000256" key="1">
    <source>
        <dbReference type="SAM" id="Phobius"/>
    </source>
</evidence>
<proteinExistence type="predicted"/>
<dbReference type="AlphaFoldDB" id="A0A840X7G9"/>
<evidence type="ECO:0000313" key="3">
    <source>
        <dbReference type="Proteomes" id="UP000552883"/>
    </source>
</evidence>
<dbReference type="EMBL" id="JACHBS010000001">
    <property type="protein sequence ID" value="MBB5617144.1"/>
    <property type="molecule type" value="Genomic_DNA"/>
</dbReference>
<gene>
    <name evidence="2" type="ORF">BJ959_000640</name>
</gene>
<name>A0A840X7G9_9MICO</name>
<dbReference type="RefSeq" id="WP_153983086.1">
    <property type="nucleotide sequence ID" value="NZ_BAAANZ010000047.1"/>
</dbReference>
<protein>
    <submittedName>
        <fullName evidence="2">Uncharacterized protein</fullName>
    </submittedName>
</protein>
<evidence type="ECO:0000313" key="2">
    <source>
        <dbReference type="EMBL" id="MBB5617144.1"/>
    </source>
</evidence>
<feature type="transmembrane region" description="Helical" evidence="1">
    <location>
        <begin position="18"/>
        <end position="39"/>
    </location>
</feature>
<sequence>MISITILARYADGAGADILIGLAIGSPLVLLAVGSVFFVRRARTAAIRAAKELSSQFPESRLILAEFDSRATRVTRRASTLLSQDFRGGLLVARIEPDRLSLFRPADLFNLGSLVVGVDIEKFCGTMINRSKPYNEPCLKVLFLDGSSVDVVLYDVSTGKWLDEPSLTSIESGF</sequence>
<comment type="caution">
    <text evidence="2">The sequence shown here is derived from an EMBL/GenBank/DDBJ whole genome shotgun (WGS) entry which is preliminary data.</text>
</comment>